<name>A0ACA9K1P1_9GLOM</name>
<comment type="caution">
    <text evidence="1">The sequence shown here is derived from an EMBL/GenBank/DDBJ whole genome shotgun (WGS) entry which is preliminary data.</text>
</comment>
<protein>
    <submittedName>
        <fullName evidence="1">13326_t:CDS:1</fullName>
    </submittedName>
</protein>
<dbReference type="EMBL" id="CAJVPW010000213">
    <property type="protein sequence ID" value="CAG8446759.1"/>
    <property type="molecule type" value="Genomic_DNA"/>
</dbReference>
<accession>A0ACA9K1P1</accession>
<feature type="non-terminal residue" evidence="1">
    <location>
        <position position="1"/>
    </location>
</feature>
<gene>
    <name evidence="1" type="ORF">SPELUC_LOCUS552</name>
</gene>
<keyword evidence="2" id="KW-1185">Reference proteome</keyword>
<reference evidence="1" key="1">
    <citation type="submission" date="2021-06" db="EMBL/GenBank/DDBJ databases">
        <authorList>
            <person name="Kallberg Y."/>
            <person name="Tangrot J."/>
            <person name="Rosling A."/>
        </authorList>
    </citation>
    <scope>NUCLEOTIDE SEQUENCE</scope>
    <source>
        <strain evidence="1">28 12/20/2015</strain>
    </source>
</reference>
<proteinExistence type="predicted"/>
<evidence type="ECO:0000313" key="2">
    <source>
        <dbReference type="Proteomes" id="UP000789366"/>
    </source>
</evidence>
<evidence type="ECO:0000313" key="1">
    <source>
        <dbReference type="EMBL" id="CAG8446759.1"/>
    </source>
</evidence>
<sequence length="40" mass="4673">QLEEKETHKVLSDYEIVNLAINLESEKDISDENNDSIEMH</sequence>
<dbReference type="Proteomes" id="UP000789366">
    <property type="component" value="Unassembled WGS sequence"/>
</dbReference>
<organism evidence="1 2">
    <name type="scientific">Cetraspora pellucida</name>
    <dbReference type="NCBI Taxonomy" id="1433469"/>
    <lineage>
        <taxon>Eukaryota</taxon>
        <taxon>Fungi</taxon>
        <taxon>Fungi incertae sedis</taxon>
        <taxon>Mucoromycota</taxon>
        <taxon>Glomeromycotina</taxon>
        <taxon>Glomeromycetes</taxon>
        <taxon>Diversisporales</taxon>
        <taxon>Gigasporaceae</taxon>
        <taxon>Cetraspora</taxon>
    </lineage>
</organism>